<evidence type="ECO:0000256" key="1">
    <source>
        <dbReference type="SAM" id="MobiDB-lite"/>
    </source>
</evidence>
<gene>
    <name evidence="2" type="ORF">Vbra_15566</name>
</gene>
<dbReference type="Proteomes" id="UP000041254">
    <property type="component" value="Unassembled WGS sequence"/>
</dbReference>
<feature type="compositionally biased region" description="Polar residues" evidence="1">
    <location>
        <begin position="193"/>
        <end position="207"/>
    </location>
</feature>
<accession>A0A0G4FJ08</accession>
<dbReference type="AlphaFoldDB" id="A0A0G4FJ08"/>
<protein>
    <submittedName>
        <fullName evidence="2">Uncharacterized protein</fullName>
    </submittedName>
</protein>
<sequence length="216" mass="24219">MKAKRRIGVSFIERVRRTSRESVGSLGNAVYDALNISAAVEAVETTVDHYLSVLHDEKKNSRAGKAGTMEEGLADSHRHIHRVKLSDADAVREISFCEATGLSNYVSWASMSVIGVFCALHALGEQLERHFADFFDSMGFMGYADMEDYVHKLLSTEDYVFIATTRKESRRRLAKLSVEHQSRRFTSLHHQRTSGLTDKSPMESSDVSKIPPRPLA</sequence>
<name>A0A0G4FJ08_VITBC</name>
<evidence type="ECO:0000313" key="3">
    <source>
        <dbReference type="Proteomes" id="UP000041254"/>
    </source>
</evidence>
<keyword evidence="3" id="KW-1185">Reference proteome</keyword>
<organism evidence="2 3">
    <name type="scientific">Vitrella brassicaformis (strain CCMP3155)</name>
    <dbReference type="NCBI Taxonomy" id="1169540"/>
    <lineage>
        <taxon>Eukaryota</taxon>
        <taxon>Sar</taxon>
        <taxon>Alveolata</taxon>
        <taxon>Colpodellida</taxon>
        <taxon>Vitrellaceae</taxon>
        <taxon>Vitrella</taxon>
    </lineage>
</organism>
<dbReference type="VEuPathDB" id="CryptoDB:Vbra_15566"/>
<feature type="region of interest" description="Disordered" evidence="1">
    <location>
        <begin position="185"/>
        <end position="216"/>
    </location>
</feature>
<proteinExistence type="predicted"/>
<reference evidence="2 3" key="1">
    <citation type="submission" date="2014-11" db="EMBL/GenBank/DDBJ databases">
        <authorList>
            <person name="Zhu J."/>
            <person name="Qi W."/>
            <person name="Song R."/>
        </authorList>
    </citation>
    <scope>NUCLEOTIDE SEQUENCE [LARGE SCALE GENOMIC DNA]</scope>
</reference>
<evidence type="ECO:0000313" key="2">
    <source>
        <dbReference type="EMBL" id="CEM13749.1"/>
    </source>
</evidence>
<dbReference type="EMBL" id="CDMY01000447">
    <property type="protein sequence ID" value="CEM13749.1"/>
    <property type="molecule type" value="Genomic_DNA"/>
</dbReference>
<dbReference type="InParanoid" id="A0A0G4FJ08"/>